<evidence type="ECO:0000259" key="5">
    <source>
        <dbReference type="PROSITE" id="PS51123"/>
    </source>
</evidence>
<dbReference type="CDD" id="cd07185">
    <property type="entry name" value="OmpA_C-like"/>
    <property type="match status" value="1"/>
</dbReference>
<dbReference type="Pfam" id="PF00691">
    <property type="entry name" value="OmpA"/>
    <property type="match status" value="1"/>
</dbReference>
<organism evidence="6 7">
    <name type="scientific">Alkanindiges hydrocarboniclasticus</name>
    <dbReference type="NCBI Taxonomy" id="1907941"/>
    <lineage>
        <taxon>Bacteria</taxon>
        <taxon>Pseudomonadati</taxon>
        <taxon>Pseudomonadota</taxon>
        <taxon>Gammaproteobacteria</taxon>
        <taxon>Moraxellales</taxon>
        <taxon>Moraxellaceae</taxon>
        <taxon>Alkanindiges</taxon>
    </lineage>
</organism>
<dbReference type="GO" id="GO:0009279">
    <property type="term" value="C:cell outer membrane"/>
    <property type="evidence" value="ECO:0007669"/>
    <property type="project" value="UniProtKB-SubCell"/>
</dbReference>
<keyword evidence="3" id="KW-0998">Cell outer membrane</keyword>
<dbReference type="PROSITE" id="PS51123">
    <property type="entry name" value="OMPA_2"/>
    <property type="match status" value="1"/>
</dbReference>
<proteinExistence type="predicted"/>
<evidence type="ECO:0000256" key="3">
    <source>
        <dbReference type="ARBA" id="ARBA00023237"/>
    </source>
</evidence>
<dbReference type="SUPFAM" id="SSF103088">
    <property type="entry name" value="OmpA-like"/>
    <property type="match status" value="1"/>
</dbReference>
<dbReference type="RefSeq" id="WP_076876787.1">
    <property type="nucleotide sequence ID" value="NZ_MLCN01000003.1"/>
</dbReference>
<reference evidence="6 7" key="1">
    <citation type="submission" date="2016-10" db="EMBL/GenBank/DDBJ databases">
        <title>Draft Genome sequence of Alkanindiges sp. strain H1.</title>
        <authorList>
            <person name="Subhash Y."/>
            <person name="Lee S."/>
        </authorList>
    </citation>
    <scope>NUCLEOTIDE SEQUENCE [LARGE SCALE GENOMIC DNA]</scope>
    <source>
        <strain evidence="6 7">H1</strain>
    </source>
</reference>
<dbReference type="InterPro" id="IPR036737">
    <property type="entry name" value="OmpA-like_sf"/>
</dbReference>
<keyword evidence="7" id="KW-1185">Reference proteome</keyword>
<keyword evidence="2 4" id="KW-0472">Membrane</keyword>
<dbReference type="InterPro" id="IPR006664">
    <property type="entry name" value="OMP_bac"/>
</dbReference>
<dbReference type="AlphaFoldDB" id="A0A1S8CZR9"/>
<dbReference type="STRING" id="1907941.BKE30_00910"/>
<feature type="domain" description="OmpA-like" evidence="5">
    <location>
        <begin position="376"/>
        <end position="493"/>
    </location>
</feature>
<dbReference type="Proteomes" id="UP000192132">
    <property type="component" value="Unassembled WGS sequence"/>
</dbReference>
<comment type="caution">
    <text evidence="6">The sequence shown here is derived from an EMBL/GenBank/DDBJ whole genome shotgun (WGS) entry which is preliminary data.</text>
</comment>
<evidence type="ECO:0000256" key="4">
    <source>
        <dbReference type="PROSITE-ProRule" id="PRU00473"/>
    </source>
</evidence>
<dbReference type="OrthoDB" id="9782229at2"/>
<sequence>MAINPIDLLREQVTPQVIQPDPLTDASHHQFNSKSALLDQFYPILLGVFAYHPDAFNFALQHPNALFSDIFPQQIANASFNQLLEEFSRHHNLPVDTITPLLDRAVPLSAQALQDDIAPANVFDYLQTYLPIIVSSIPAWSIAVLGSLGLAGLFKPEADIPAVAPVSEIETAHHMPVETGAKTFRDQLPWWLGLAALLLLALLLLRACQREEVPPPVTTTTTTTPVNASNSAYPASINLTVGSSNNLLACNASVGDAGLNSMLNTAIGNVFGSQYSCNTLVNPAYSSTLPAQDKMQTILNLVKPYPNASLTWTGNQLVINAPDTATINQLVDQIKGIAPELGVAAISPLDIDQSVNSSIEAARSALNSLPNPAQAEDVARALNLQIINFASDSAVIPAPNKAILDIAANLMKQAPDIALMVEGYTDSTGDAVYNKRLSEQRARAVLDYLVSQGVAASKLSATGYGPENPVADNVTEQGKFHNRRIEFRVIDTQTGNVEQVDESTAVTSTAEQASIP</sequence>
<dbReference type="PANTHER" id="PTHR30329:SF21">
    <property type="entry name" value="LIPOPROTEIN YIAD-RELATED"/>
    <property type="match status" value="1"/>
</dbReference>
<evidence type="ECO:0000256" key="1">
    <source>
        <dbReference type="ARBA" id="ARBA00004442"/>
    </source>
</evidence>
<evidence type="ECO:0000313" key="6">
    <source>
        <dbReference type="EMBL" id="ONG42096.1"/>
    </source>
</evidence>
<dbReference type="PRINTS" id="PR01021">
    <property type="entry name" value="OMPADOMAIN"/>
</dbReference>
<dbReference type="PRINTS" id="PR01023">
    <property type="entry name" value="NAFLGMOTY"/>
</dbReference>
<evidence type="ECO:0000313" key="7">
    <source>
        <dbReference type="Proteomes" id="UP000192132"/>
    </source>
</evidence>
<accession>A0A1S8CZR9</accession>
<name>A0A1S8CZR9_9GAMM</name>
<dbReference type="EMBL" id="MLCN01000003">
    <property type="protein sequence ID" value="ONG42096.1"/>
    <property type="molecule type" value="Genomic_DNA"/>
</dbReference>
<evidence type="ECO:0000256" key="2">
    <source>
        <dbReference type="ARBA" id="ARBA00023136"/>
    </source>
</evidence>
<dbReference type="PANTHER" id="PTHR30329">
    <property type="entry name" value="STATOR ELEMENT OF FLAGELLAR MOTOR COMPLEX"/>
    <property type="match status" value="1"/>
</dbReference>
<comment type="subcellular location">
    <subcellularLocation>
        <location evidence="1">Cell outer membrane</location>
    </subcellularLocation>
</comment>
<dbReference type="InterPro" id="IPR006665">
    <property type="entry name" value="OmpA-like"/>
</dbReference>
<gene>
    <name evidence="6" type="ORF">BKE30_00910</name>
</gene>
<protein>
    <recommendedName>
        <fullName evidence="5">OmpA-like domain-containing protein</fullName>
    </recommendedName>
</protein>
<dbReference type="InterPro" id="IPR050330">
    <property type="entry name" value="Bact_OuterMem_StrucFunc"/>
</dbReference>
<dbReference type="Gene3D" id="3.30.1330.60">
    <property type="entry name" value="OmpA-like domain"/>
    <property type="match status" value="1"/>
</dbReference>